<dbReference type="Pfam" id="PF00445">
    <property type="entry name" value="Ribonuclease_T2"/>
    <property type="match status" value="1"/>
</dbReference>
<dbReference type="InterPro" id="IPR018188">
    <property type="entry name" value="RNase_T2_His_AS_1"/>
</dbReference>
<accession>A0ABS7MCE6</accession>
<dbReference type="PROSITE" id="PS00530">
    <property type="entry name" value="RNASE_T2_1"/>
    <property type="match status" value="1"/>
</dbReference>
<protein>
    <submittedName>
        <fullName evidence="4">Ribonuclease T(2)</fullName>
    </submittedName>
</protein>
<reference evidence="4" key="1">
    <citation type="submission" date="2021-08" db="EMBL/GenBank/DDBJ databases">
        <title>Sphingopyxis panaciterrulae sp. nov., isolated from the surface water of the Yellow Sea.</title>
        <authorList>
            <person name="Gao Z."/>
            <person name="Zhang D."/>
            <person name="Zhang A."/>
        </authorList>
    </citation>
    <scope>NUCLEOTIDE SEQUENCE</scope>
    <source>
        <strain evidence="4">XHP0097</strain>
    </source>
</reference>
<evidence type="ECO:0000313" key="5">
    <source>
        <dbReference type="Proteomes" id="UP001166571"/>
    </source>
</evidence>
<dbReference type="PANTHER" id="PTHR11240:SF22">
    <property type="entry name" value="RIBONUCLEASE T2"/>
    <property type="match status" value="1"/>
</dbReference>
<organism evidence="4 5">
    <name type="scientific">Sphingopyxis jiangsuensis</name>
    <dbReference type="NCBI Taxonomy" id="2871171"/>
    <lineage>
        <taxon>Bacteria</taxon>
        <taxon>Pseudomonadati</taxon>
        <taxon>Pseudomonadota</taxon>
        <taxon>Alphaproteobacteria</taxon>
        <taxon>Sphingomonadales</taxon>
        <taxon>Sphingomonadaceae</taxon>
        <taxon>Sphingopyxis</taxon>
    </lineage>
</organism>
<feature type="region of interest" description="Disordered" evidence="3">
    <location>
        <begin position="1"/>
        <end position="24"/>
    </location>
</feature>
<dbReference type="InterPro" id="IPR036430">
    <property type="entry name" value="RNase_T2-like_sf"/>
</dbReference>
<evidence type="ECO:0000256" key="3">
    <source>
        <dbReference type="SAM" id="MobiDB-lite"/>
    </source>
</evidence>
<dbReference type="InterPro" id="IPR001568">
    <property type="entry name" value="RNase_T2-like"/>
</dbReference>
<dbReference type="SUPFAM" id="SSF55895">
    <property type="entry name" value="Ribonuclease Rh-like"/>
    <property type="match status" value="1"/>
</dbReference>
<comment type="caution">
    <text evidence="4">The sequence shown here is derived from an EMBL/GenBank/DDBJ whole genome shotgun (WGS) entry which is preliminary data.</text>
</comment>
<keyword evidence="5" id="KW-1185">Reference proteome</keyword>
<comment type="similarity">
    <text evidence="1 2">Belongs to the RNase T2 family.</text>
</comment>
<gene>
    <name evidence="4" type="ORF">K5P26_05685</name>
</gene>
<feature type="compositionally biased region" description="Polar residues" evidence="3">
    <location>
        <begin position="1"/>
        <end position="21"/>
    </location>
</feature>
<sequence length="287" mass="31854">MCRSDGSPSRRPQPTSGSTLRWPSLVGVARAQAGGAGGGTQDRLRPAPARGRRFGLVALTLLAPATALAQAPACTIPDRISVPRMEQPRRGEPVRKPPVTGYLLAMSWSPQHCAGVRNPKGARDRFQCSGENGKFGWVLHGLWPESDTRDYPQWCRPARIVPQPVLRRHLCMTPSVQLLQHEWAKHGTCMSPNPAAYFRAAQIWYRAVRFPDMTALASHPQTAGRIRTAFAKVNPGISEPMIAVTVDREGWLKEVRLCLGARMRPQRCKPFQSGAHDSRRVRIRPLR</sequence>
<dbReference type="EMBL" id="JAILXK010000001">
    <property type="protein sequence ID" value="MBY4636628.1"/>
    <property type="molecule type" value="Genomic_DNA"/>
</dbReference>
<dbReference type="Gene3D" id="3.90.730.10">
    <property type="entry name" value="Ribonuclease T2-like"/>
    <property type="match status" value="1"/>
</dbReference>
<dbReference type="PANTHER" id="PTHR11240">
    <property type="entry name" value="RIBONUCLEASE T2"/>
    <property type="match status" value="1"/>
</dbReference>
<evidence type="ECO:0000256" key="2">
    <source>
        <dbReference type="RuleBase" id="RU004328"/>
    </source>
</evidence>
<dbReference type="InterPro" id="IPR033130">
    <property type="entry name" value="RNase_T2_His_AS_2"/>
</dbReference>
<evidence type="ECO:0000256" key="1">
    <source>
        <dbReference type="ARBA" id="ARBA00007469"/>
    </source>
</evidence>
<evidence type="ECO:0000313" key="4">
    <source>
        <dbReference type="EMBL" id="MBY4636628.1"/>
    </source>
</evidence>
<dbReference type="PROSITE" id="PS00531">
    <property type="entry name" value="RNASE_T2_2"/>
    <property type="match status" value="1"/>
</dbReference>
<dbReference type="Proteomes" id="UP001166571">
    <property type="component" value="Unassembled WGS sequence"/>
</dbReference>
<proteinExistence type="inferred from homology"/>
<name>A0ABS7MCE6_9SPHN</name>